<dbReference type="GO" id="GO:0009279">
    <property type="term" value="C:cell outer membrane"/>
    <property type="evidence" value="ECO:0007669"/>
    <property type="project" value="UniProtKB-SubCell"/>
</dbReference>
<evidence type="ECO:0000256" key="6">
    <source>
        <dbReference type="ARBA" id="ARBA00023288"/>
    </source>
</evidence>
<comment type="function">
    <text evidence="8">Part of the Tol-Pal system, which plays a role in outer membrane invagination during cell division and is important for maintaining outer membrane integrity.</text>
</comment>
<dbReference type="HAMAP" id="MF_02204">
    <property type="entry name" value="Pal"/>
    <property type="match status" value="1"/>
</dbReference>
<dbReference type="PRINTS" id="PR01021">
    <property type="entry name" value="OMPADOMAIN"/>
</dbReference>
<dbReference type="EMBL" id="CP032829">
    <property type="protein sequence ID" value="AYJ86776.1"/>
    <property type="molecule type" value="Genomic_DNA"/>
</dbReference>
<evidence type="ECO:0000256" key="1">
    <source>
        <dbReference type="ARBA" id="ARBA00022618"/>
    </source>
</evidence>
<dbReference type="InterPro" id="IPR039001">
    <property type="entry name" value="Pal"/>
</dbReference>
<dbReference type="InterPro" id="IPR036737">
    <property type="entry name" value="OmpA-like_sf"/>
</dbReference>
<dbReference type="OrthoDB" id="9809164at2"/>
<protein>
    <recommendedName>
        <fullName evidence="8">Peptidoglycan-associated lipoprotein</fullName>
        <shortName evidence="8">PAL</shortName>
    </recommendedName>
</protein>
<evidence type="ECO:0000256" key="3">
    <source>
        <dbReference type="ARBA" id="ARBA00023136"/>
    </source>
</evidence>
<keyword evidence="1 8" id="KW-0132">Cell division</keyword>
<evidence type="ECO:0000256" key="4">
    <source>
        <dbReference type="ARBA" id="ARBA00023139"/>
    </source>
</evidence>
<evidence type="ECO:0000256" key="10">
    <source>
        <dbReference type="SAM" id="SignalP"/>
    </source>
</evidence>
<dbReference type="InterPro" id="IPR014169">
    <property type="entry name" value="Pal_lipo_C"/>
</dbReference>
<evidence type="ECO:0000259" key="11">
    <source>
        <dbReference type="PROSITE" id="PS51123"/>
    </source>
</evidence>
<keyword evidence="13" id="KW-1185">Reference proteome</keyword>
<comment type="subunit">
    <text evidence="8">The Tol-Pal system is composed of five core proteins: the inner membrane proteins TolA, TolQ and TolR, the periplasmic protein TolB and the outer membrane protein Pal. They form a network linking the inner and outer membranes and the peptidoglycan layer.</text>
</comment>
<keyword evidence="4 8" id="KW-0564">Palmitate</keyword>
<evidence type="ECO:0000256" key="8">
    <source>
        <dbReference type="HAMAP-Rule" id="MF_02204"/>
    </source>
</evidence>
<dbReference type="Pfam" id="PF00691">
    <property type="entry name" value="OmpA"/>
    <property type="match status" value="1"/>
</dbReference>
<evidence type="ECO:0000256" key="5">
    <source>
        <dbReference type="ARBA" id="ARBA00023237"/>
    </source>
</evidence>
<keyword evidence="3 8" id="KW-0472">Membrane</keyword>
<comment type="similarity">
    <text evidence="8">Belongs to the Pal lipoprotein family.</text>
</comment>
<evidence type="ECO:0000256" key="7">
    <source>
        <dbReference type="ARBA" id="ARBA00023306"/>
    </source>
</evidence>
<sequence>MKAFGTKLLLAASLLAIGACAKKPPKELPPPPVDNSAQQAPPPMNPGAAPGSQADFVASVAADRVFFATDSSEVDQPGQSTLQSQAAWFARYPNVRVTVEGHADERGTREYNLALGDRRANAAKNALVALGVSAGRITTISYGKERPDAIGSDEAAYAKNRRAVSVTVQ</sequence>
<feature type="signal peptide" evidence="10">
    <location>
        <begin position="1"/>
        <end position="21"/>
    </location>
</feature>
<evidence type="ECO:0000256" key="9">
    <source>
        <dbReference type="SAM" id="MobiDB-lite"/>
    </source>
</evidence>
<feature type="chain" id="PRO_5019827744" description="Peptidoglycan-associated lipoprotein" evidence="10">
    <location>
        <begin position="22"/>
        <end position="169"/>
    </location>
</feature>
<dbReference type="PROSITE" id="PS51123">
    <property type="entry name" value="OMPA_2"/>
    <property type="match status" value="1"/>
</dbReference>
<organism evidence="12 13">
    <name type="scientific">Sphingomonas paeninsulae</name>
    <dbReference type="NCBI Taxonomy" id="2319844"/>
    <lineage>
        <taxon>Bacteria</taxon>
        <taxon>Pseudomonadati</taxon>
        <taxon>Pseudomonadota</taxon>
        <taxon>Alphaproteobacteria</taxon>
        <taxon>Sphingomonadales</taxon>
        <taxon>Sphingomonadaceae</taxon>
        <taxon>Sphingomonas</taxon>
    </lineage>
</organism>
<dbReference type="KEGG" id="spha:D3Y57_13400"/>
<dbReference type="CDD" id="cd07185">
    <property type="entry name" value="OmpA_C-like"/>
    <property type="match status" value="1"/>
</dbReference>
<dbReference type="SUPFAM" id="SSF103088">
    <property type="entry name" value="OmpA-like"/>
    <property type="match status" value="1"/>
</dbReference>
<feature type="domain" description="OmpA-like" evidence="11">
    <location>
        <begin position="54"/>
        <end position="169"/>
    </location>
</feature>
<dbReference type="InterPro" id="IPR006665">
    <property type="entry name" value="OmpA-like"/>
</dbReference>
<dbReference type="RefSeq" id="WP_121153397.1">
    <property type="nucleotide sequence ID" value="NZ_CP032829.1"/>
</dbReference>
<dbReference type="PANTHER" id="PTHR30329">
    <property type="entry name" value="STATOR ELEMENT OF FLAGELLAR MOTOR COMPLEX"/>
    <property type="match status" value="1"/>
</dbReference>
<dbReference type="GO" id="GO:0051301">
    <property type="term" value="P:cell division"/>
    <property type="evidence" value="ECO:0007669"/>
    <property type="project" value="UniProtKB-UniRule"/>
</dbReference>
<feature type="region of interest" description="Disordered" evidence="9">
    <location>
        <begin position="22"/>
        <end position="52"/>
    </location>
</feature>
<dbReference type="InterPro" id="IPR050330">
    <property type="entry name" value="Bact_OuterMem_StrucFunc"/>
</dbReference>
<keyword evidence="5 8" id="KW-0998">Cell outer membrane</keyword>
<dbReference type="AlphaFoldDB" id="A0A494TLS6"/>
<dbReference type="Proteomes" id="UP000276254">
    <property type="component" value="Chromosome"/>
</dbReference>
<keyword evidence="2 8" id="KW-0732">Signal</keyword>
<gene>
    <name evidence="8 12" type="primary">pal</name>
    <name evidence="12" type="ORF">D3Y57_13400</name>
</gene>
<dbReference type="InterPro" id="IPR006664">
    <property type="entry name" value="OMP_bac"/>
</dbReference>
<dbReference type="Gene3D" id="3.30.1330.60">
    <property type="entry name" value="OmpA-like domain"/>
    <property type="match status" value="1"/>
</dbReference>
<reference evidence="12 13" key="1">
    <citation type="submission" date="2018-09" db="EMBL/GenBank/DDBJ databases">
        <title>Sphingomonas peninsula sp. nov., isolated from fildes peninsula, Antarctic soil.</title>
        <authorList>
            <person name="Yingchao G."/>
        </authorList>
    </citation>
    <scope>NUCLEOTIDE SEQUENCE [LARGE SCALE GENOMIC DNA]</scope>
    <source>
        <strain evidence="12 13">YZ-8</strain>
    </source>
</reference>
<name>A0A494TLS6_SPHPE</name>
<comment type="subcellular location">
    <subcellularLocation>
        <location evidence="8">Cell outer membrane</location>
        <topology evidence="8">Lipid-anchor</topology>
    </subcellularLocation>
</comment>
<dbReference type="PROSITE" id="PS51257">
    <property type="entry name" value="PROKAR_LIPOPROTEIN"/>
    <property type="match status" value="1"/>
</dbReference>
<evidence type="ECO:0000313" key="13">
    <source>
        <dbReference type="Proteomes" id="UP000276254"/>
    </source>
</evidence>
<dbReference type="NCBIfam" id="TIGR02802">
    <property type="entry name" value="Pal_lipo"/>
    <property type="match status" value="1"/>
</dbReference>
<proteinExistence type="inferred from homology"/>
<evidence type="ECO:0000313" key="12">
    <source>
        <dbReference type="EMBL" id="AYJ86776.1"/>
    </source>
</evidence>
<dbReference type="PANTHER" id="PTHR30329:SF21">
    <property type="entry name" value="LIPOPROTEIN YIAD-RELATED"/>
    <property type="match status" value="1"/>
</dbReference>
<accession>A0A494TLS6</accession>
<evidence type="ECO:0000256" key="2">
    <source>
        <dbReference type="ARBA" id="ARBA00022729"/>
    </source>
</evidence>
<keyword evidence="6 8" id="KW-0449">Lipoprotein</keyword>
<keyword evidence="7 8" id="KW-0131">Cell cycle</keyword>